<dbReference type="InterPro" id="IPR010996">
    <property type="entry name" value="HHH_MUS81"/>
</dbReference>
<dbReference type="Pfam" id="PF02811">
    <property type="entry name" value="PHP"/>
    <property type="match status" value="1"/>
</dbReference>
<dbReference type="Gene3D" id="3.20.20.140">
    <property type="entry name" value="Metal-dependent hydrolases"/>
    <property type="match status" value="1"/>
</dbReference>
<reference evidence="5 6" key="1">
    <citation type="submission" date="2019-02" db="EMBL/GenBank/DDBJ databases">
        <title>Deep-cultivation of Planctomycetes and their phenomic and genomic characterization uncovers novel biology.</title>
        <authorList>
            <person name="Wiegand S."/>
            <person name="Jogler M."/>
            <person name="Boedeker C."/>
            <person name="Pinto D."/>
            <person name="Vollmers J."/>
            <person name="Rivas-Marin E."/>
            <person name="Kohn T."/>
            <person name="Peeters S.H."/>
            <person name="Heuer A."/>
            <person name="Rast P."/>
            <person name="Oberbeckmann S."/>
            <person name="Bunk B."/>
            <person name="Jeske O."/>
            <person name="Meyerdierks A."/>
            <person name="Storesund J.E."/>
            <person name="Kallscheuer N."/>
            <person name="Luecker S."/>
            <person name="Lage O.M."/>
            <person name="Pohl T."/>
            <person name="Merkel B.J."/>
            <person name="Hornburger P."/>
            <person name="Mueller R.-W."/>
            <person name="Bruemmer F."/>
            <person name="Labrenz M."/>
            <person name="Spormann A.M."/>
            <person name="Op den Camp H."/>
            <person name="Overmann J."/>
            <person name="Amann R."/>
            <person name="Jetten M.S.M."/>
            <person name="Mascher T."/>
            <person name="Medema M.H."/>
            <person name="Devos D.P."/>
            <person name="Kaster A.-K."/>
            <person name="Ovreas L."/>
            <person name="Rohde M."/>
            <person name="Galperin M.Y."/>
            <person name="Jogler C."/>
        </authorList>
    </citation>
    <scope>NUCLEOTIDE SEQUENCE [LARGE SCALE GENOMIC DNA]</scope>
    <source>
        <strain evidence="5 6">Q31a</strain>
    </source>
</reference>
<dbReference type="GO" id="GO:0004527">
    <property type="term" value="F:exonuclease activity"/>
    <property type="evidence" value="ECO:0007669"/>
    <property type="project" value="UniProtKB-KW"/>
</dbReference>
<dbReference type="InterPro" id="IPR003141">
    <property type="entry name" value="Pol/His_phosphatase_N"/>
</dbReference>
<sequence length="577" mass="63588">MNNADIAHAFEELADLLELRGENAFRIRAYRGGAKAILELTEPVADILADPSRELTSFAGIGATLAEKCAVMVAQNCLPQLDELRAKTPPVLLKMTRIPGLGAKKAALLVQELGIESLEELRQACQEGRVQKLKGFAAKTEQQILAGLEIAEAASQRLRIDQGESLVFRLRSHLQACTSIEQLEFAGSFRRGRETVGDIDVLVVSQNANEVMDRLESFPGRVSTTLRGDTKMSIRVDDQFQVDLRVVPAESFGAALQYFTGSKEHNVAIRGRARKLGLTVNEYGVARLDAPEEYIAGRTEEELYAALGLQWIAPELREGRHEIEWAEQGAAPHRLVELGDIVSDLHMHTTATDGGNTLEEMVAAARSRGLLYIAITDHSKRVSMARGLDETRLLAQWQQIDAFNARQSDGFRVLKGIECDILESGPMDLPNEVLAEADWVIASVHYGQKQSRVQITDRILGALRNPHVDIIAHPTGRLLGARPAYDVDLQAVFEAAAEQGKALELNASPRRLDLSEENLLAAVKHGIPIAINTDAHSIEGLDVMRYGVQQGRRAGLEPQQVINTWSLETLLQWLEHE</sequence>
<evidence type="ECO:0000313" key="6">
    <source>
        <dbReference type="Proteomes" id="UP000318017"/>
    </source>
</evidence>
<dbReference type="CDD" id="cd00141">
    <property type="entry name" value="NT_POLXc"/>
    <property type="match status" value="1"/>
</dbReference>
<name>A0A518GH83_9BACT</name>
<dbReference type="Gene3D" id="1.10.150.110">
    <property type="entry name" value="DNA polymerase beta, N-terminal domain-like"/>
    <property type="match status" value="1"/>
</dbReference>
<dbReference type="SUPFAM" id="SSF89550">
    <property type="entry name" value="PHP domain-like"/>
    <property type="match status" value="1"/>
</dbReference>
<protein>
    <submittedName>
        <fullName evidence="5">DNA polymerase/3'-5' exonuclease PolX</fullName>
    </submittedName>
</protein>
<dbReference type="SMART" id="SM00481">
    <property type="entry name" value="POLIIIAc"/>
    <property type="match status" value="1"/>
</dbReference>
<dbReference type="AlphaFoldDB" id="A0A518GH83"/>
<dbReference type="GO" id="GO:0005829">
    <property type="term" value="C:cytosol"/>
    <property type="evidence" value="ECO:0007669"/>
    <property type="project" value="TreeGrafter"/>
</dbReference>
<evidence type="ECO:0000256" key="1">
    <source>
        <dbReference type="ARBA" id="ARBA00022679"/>
    </source>
</evidence>
<gene>
    <name evidence="5" type="primary">polX</name>
    <name evidence="5" type="ORF">Q31a_63420</name>
</gene>
<dbReference type="Pfam" id="PF14791">
    <property type="entry name" value="DNA_pol_B_thumb"/>
    <property type="match status" value="1"/>
</dbReference>
<dbReference type="GO" id="GO:0008270">
    <property type="term" value="F:zinc ion binding"/>
    <property type="evidence" value="ECO:0007669"/>
    <property type="project" value="TreeGrafter"/>
</dbReference>
<dbReference type="EMBL" id="CP036298">
    <property type="protein sequence ID" value="QDV27949.1"/>
    <property type="molecule type" value="Genomic_DNA"/>
</dbReference>
<evidence type="ECO:0000313" key="5">
    <source>
        <dbReference type="EMBL" id="QDV27949.1"/>
    </source>
</evidence>
<keyword evidence="5" id="KW-0540">Nuclease</keyword>
<keyword evidence="5" id="KW-0378">Hydrolase</keyword>
<dbReference type="OrthoDB" id="9808747at2"/>
<dbReference type="PIRSF" id="PIRSF005047">
    <property type="entry name" value="UCP005047_YshC"/>
    <property type="match status" value="1"/>
</dbReference>
<dbReference type="InterPro" id="IPR027421">
    <property type="entry name" value="DNA_pol_lamdba_lyase_dom_sf"/>
</dbReference>
<dbReference type="FunFam" id="3.20.20.140:FF:000047">
    <property type="entry name" value="PHP domain-containing protein"/>
    <property type="match status" value="1"/>
</dbReference>
<keyword evidence="5" id="KW-0269">Exonuclease</keyword>
<dbReference type="InterPro" id="IPR029398">
    <property type="entry name" value="PolB_thumb"/>
</dbReference>
<dbReference type="GO" id="GO:0003677">
    <property type="term" value="F:DNA binding"/>
    <property type="evidence" value="ECO:0007669"/>
    <property type="project" value="InterPro"/>
</dbReference>
<dbReference type="SMART" id="SM00483">
    <property type="entry name" value="POLXc"/>
    <property type="match status" value="1"/>
</dbReference>
<evidence type="ECO:0000259" key="4">
    <source>
        <dbReference type="SMART" id="SM00483"/>
    </source>
</evidence>
<keyword evidence="6" id="KW-1185">Reference proteome</keyword>
<feature type="domain" description="DNA-directed DNA polymerase X" evidence="4">
    <location>
        <begin position="1"/>
        <end position="318"/>
    </location>
</feature>
<dbReference type="Gene3D" id="3.30.460.10">
    <property type="entry name" value="Beta Polymerase, domain 2"/>
    <property type="match status" value="1"/>
</dbReference>
<dbReference type="Gene3D" id="3.30.210.10">
    <property type="entry name" value="DNA polymerase, thumb domain"/>
    <property type="match status" value="1"/>
</dbReference>
<dbReference type="InterPro" id="IPR002054">
    <property type="entry name" value="DNA-dir_DNA_pol_X"/>
</dbReference>
<dbReference type="KEGG" id="ahel:Q31a_63420"/>
<dbReference type="Gene3D" id="1.10.150.20">
    <property type="entry name" value="5' to 3' exonuclease, C-terminal subdomain"/>
    <property type="match status" value="1"/>
</dbReference>
<dbReference type="SUPFAM" id="SSF158702">
    <property type="entry name" value="Sec63 N-terminal domain-like"/>
    <property type="match status" value="1"/>
</dbReference>
<dbReference type="InterPro" id="IPR004013">
    <property type="entry name" value="PHP_dom"/>
</dbReference>
<dbReference type="GO" id="GO:0042578">
    <property type="term" value="F:phosphoric ester hydrolase activity"/>
    <property type="evidence" value="ECO:0007669"/>
    <property type="project" value="TreeGrafter"/>
</dbReference>
<keyword evidence="2" id="KW-0548">Nucleotidyltransferase</keyword>
<dbReference type="InterPro" id="IPR028207">
    <property type="entry name" value="DNA_pol_B_palm_palm"/>
</dbReference>
<dbReference type="InterPro" id="IPR050243">
    <property type="entry name" value="PHP_phosphatase"/>
</dbReference>
<organism evidence="5 6">
    <name type="scientific">Aureliella helgolandensis</name>
    <dbReference type="NCBI Taxonomy" id="2527968"/>
    <lineage>
        <taxon>Bacteria</taxon>
        <taxon>Pseudomonadati</taxon>
        <taxon>Planctomycetota</taxon>
        <taxon>Planctomycetia</taxon>
        <taxon>Pirellulales</taxon>
        <taxon>Pirellulaceae</taxon>
        <taxon>Aureliella</taxon>
    </lineage>
</organism>
<dbReference type="InterPro" id="IPR037160">
    <property type="entry name" value="DNA_Pol_thumb_sf"/>
</dbReference>
<dbReference type="PANTHER" id="PTHR36928:SF1">
    <property type="entry name" value="PHOSPHATASE YCDX-RELATED"/>
    <property type="match status" value="1"/>
</dbReference>
<dbReference type="PANTHER" id="PTHR36928">
    <property type="entry name" value="PHOSPHATASE YCDX-RELATED"/>
    <property type="match status" value="1"/>
</dbReference>
<dbReference type="Proteomes" id="UP000318017">
    <property type="component" value="Chromosome"/>
</dbReference>
<dbReference type="Pfam" id="PF14792">
    <property type="entry name" value="DNA_pol_B_palm"/>
    <property type="match status" value="1"/>
</dbReference>
<dbReference type="InterPro" id="IPR047967">
    <property type="entry name" value="PolX_PHP"/>
</dbReference>
<dbReference type="GO" id="GO:0003887">
    <property type="term" value="F:DNA-directed DNA polymerase activity"/>
    <property type="evidence" value="ECO:0007669"/>
    <property type="project" value="InterPro"/>
</dbReference>
<dbReference type="CDD" id="cd07436">
    <property type="entry name" value="PHP_PolX"/>
    <property type="match status" value="1"/>
</dbReference>
<dbReference type="Pfam" id="PF14716">
    <property type="entry name" value="HHH_8"/>
    <property type="match status" value="1"/>
</dbReference>
<proteinExistence type="predicted"/>
<dbReference type="InterPro" id="IPR043519">
    <property type="entry name" value="NT_sf"/>
</dbReference>
<dbReference type="Pfam" id="PF14520">
    <property type="entry name" value="HHH_5"/>
    <property type="match status" value="1"/>
</dbReference>
<feature type="domain" description="Polymerase/histidinol phosphatase N-terminal" evidence="3">
    <location>
        <begin position="343"/>
        <end position="423"/>
    </location>
</feature>
<dbReference type="SUPFAM" id="SSF47802">
    <property type="entry name" value="DNA polymerase beta, N-terminal domain-like"/>
    <property type="match status" value="1"/>
</dbReference>
<dbReference type="NCBIfam" id="NF006375">
    <property type="entry name" value="PRK08609.1"/>
    <property type="match status" value="1"/>
</dbReference>
<dbReference type="InterPro" id="IPR016195">
    <property type="entry name" value="Pol/histidinol_Pase-like"/>
</dbReference>
<dbReference type="InterPro" id="IPR022311">
    <property type="entry name" value="PolX-like"/>
</dbReference>
<dbReference type="SUPFAM" id="SSF81301">
    <property type="entry name" value="Nucleotidyltransferase"/>
    <property type="match status" value="1"/>
</dbReference>
<accession>A0A518GH83</accession>
<keyword evidence="1" id="KW-0808">Transferase</keyword>
<dbReference type="RefSeq" id="WP_145086130.1">
    <property type="nucleotide sequence ID" value="NZ_CP036298.1"/>
</dbReference>
<evidence type="ECO:0000259" key="3">
    <source>
        <dbReference type="SMART" id="SM00481"/>
    </source>
</evidence>
<evidence type="ECO:0000256" key="2">
    <source>
        <dbReference type="ARBA" id="ARBA00022695"/>
    </source>
</evidence>